<reference evidence="2" key="1">
    <citation type="submission" date="2021-02" db="EMBL/GenBank/DDBJ databases">
        <authorList>
            <person name="Nowell W R."/>
        </authorList>
    </citation>
    <scope>NUCLEOTIDE SEQUENCE</scope>
</reference>
<dbReference type="AlphaFoldDB" id="A0A814QQ31"/>
<dbReference type="SUPFAM" id="SSF47473">
    <property type="entry name" value="EF-hand"/>
    <property type="match status" value="1"/>
</dbReference>
<feature type="domain" description="EF-hand" evidence="1">
    <location>
        <begin position="154"/>
        <end position="185"/>
    </location>
</feature>
<organism evidence="2 4">
    <name type="scientific">Rotaria sordida</name>
    <dbReference type="NCBI Taxonomy" id="392033"/>
    <lineage>
        <taxon>Eukaryota</taxon>
        <taxon>Metazoa</taxon>
        <taxon>Spiralia</taxon>
        <taxon>Gnathifera</taxon>
        <taxon>Rotifera</taxon>
        <taxon>Eurotatoria</taxon>
        <taxon>Bdelloidea</taxon>
        <taxon>Philodinida</taxon>
        <taxon>Philodinidae</taxon>
        <taxon>Rotaria</taxon>
    </lineage>
</organism>
<comment type="caution">
    <text evidence="2">The sequence shown here is derived from an EMBL/GenBank/DDBJ whole genome shotgun (WGS) entry which is preliminary data.</text>
</comment>
<dbReference type="EMBL" id="CAJNOU010000955">
    <property type="protein sequence ID" value="CAF1122667.1"/>
    <property type="molecule type" value="Genomic_DNA"/>
</dbReference>
<dbReference type="InterPro" id="IPR002048">
    <property type="entry name" value="EF_hand_dom"/>
</dbReference>
<dbReference type="OrthoDB" id="9980236at2759"/>
<sequence length="233" mass="27847">MATSTTMNPYRAYDPTVSVYQVPEFVVGGEKMLYHALYGNEAYEKLPHQAQDWKIMQVINNRIRDDIIKKYAQYTKRVNGEMIKVMYEWFERGDRRNRQQTSYGTHPDKHFRLEISKDTFERYNDRLPHVRRLTFEQFCDLLSPIITGQYNDYQLRRTFEKLDSDNDSYLNQQEIANLLIVVGRSESNYKIQDMISRLTSRGKLSFEEFKRFINDGYARELLMPSYENTHGSR</sequence>
<protein>
    <recommendedName>
        <fullName evidence="1">EF-hand domain-containing protein</fullName>
    </recommendedName>
</protein>
<dbReference type="EMBL" id="CAJNOO010003062">
    <property type="protein sequence ID" value="CAF1315690.1"/>
    <property type="molecule type" value="Genomic_DNA"/>
</dbReference>
<proteinExistence type="predicted"/>
<evidence type="ECO:0000259" key="1">
    <source>
        <dbReference type="PROSITE" id="PS50222"/>
    </source>
</evidence>
<evidence type="ECO:0000313" key="4">
    <source>
        <dbReference type="Proteomes" id="UP000663889"/>
    </source>
</evidence>
<dbReference type="PROSITE" id="PS50222">
    <property type="entry name" value="EF_HAND_2"/>
    <property type="match status" value="1"/>
</dbReference>
<dbReference type="Proteomes" id="UP000663882">
    <property type="component" value="Unassembled WGS sequence"/>
</dbReference>
<dbReference type="Proteomes" id="UP000663889">
    <property type="component" value="Unassembled WGS sequence"/>
</dbReference>
<evidence type="ECO:0000313" key="3">
    <source>
        <dbReference type="EMBL" id="CAF1315690.1"/>
    </source>
</evidence>
<accession>A0A814QQ31</accession>
<dbReference type="InterPro" id="IPR011992">
    <property type="entry name" value="EF-hand-dom_pair"/>
</dbReference>
<dbReference type="Pfam" id="PF13499">
    <property type="entry name" value="EF-hand_7"/>
    <property type="match status" value="1"/>
</dbReference>
<name>A0A814QQ31_9BILA</name>
<gene>
    <name evidence="3" type="ORF">RFH988_LOCUS30488</name>
    <name evidence="2" type="ORF">SEV965_LOCUS16995</name>
</gene>
<evidence type="ECO:0000313" key="2">
    <source>
        <dbReference type="EMBL" id="CAF1122667.1"/>
    </source>
</evidence>
<dbReference type="CDD" id="cd00051">
    <property type="entry name" value="EFh"/>
    <property type="match status" value="1"/>
</dbReference>
<dbReference type="GO" id="GO:0005509">
    <property type="term" value="F:calcium ion binding"/>
    <property type="evidence" value="ECO:0007669"/>
    <property type="project" value="InterPro"/>
</dbReference>
<dbReference type="Gene3D" id="1.10.238.10">
    <property type="entry name" value="EF-hand"/>
    <property type="match status" value="1"/>
</dbReference>